<evidence type="ECO:0000313" key="3">
    <source>
        <dbReference type="Proteomes" id="UP000322667"/>
    </source>
</evidence>
<evidence type="ECO:0000313" key="2">
    <source>
        <dbReference type="EMBL" id="TYI30338.1"/>
    </source>
</evidence>
<dbReference type="Proteomes" id="UP000322667">
    <property type="component" value="Chromosome A05"/>
</dbReference>
<keyword evidence="1" id="KW-0472">Membrane</keyword>
<dbReference type="AlphaFoldDB" id="A0A5D2QQ36"/>
<keyword evidence="3" id="KW-1185">Reference proteome</keyword>
<dbReference type="EMBL" id="CM017614">
    <property type="protein sequence ID" value="TYI30338.1"/>
    <property type="molecule type" value="Genomic_DNA"/>
</dbReference>
<keyword evidence="1" id="KW-1133">Transmembrane helix</keyword>
<feature type="transmembrane region" description="Helical" evidence="1">
    <location>
        <begin position="6"/>
        <end position="24"/>
    </location>
</feature>
<protein>
    <submittedName>
        <fullName evidence="2">Uncharacterized protein</fullName>
    </submittedName>
</protein>
<proteinExistence type="predicted"/>
<organism evidence="2 3">
    <name type="scientific">Gossypium tomentosum</name>
    <name type="common">Hawaiian cotton</name>
    <name type="synonym">Gossypium sandvicense</name>
    <dbReference type="NCBI Taxonomy" id="34277"/>
    <lineage>
        <taxon>Eukaryota</taxon>
        <taxon>Viridiplantae</taxon>
        <taxon>Streptophyta</taxon>
        <taxon>Embryophyta</taxon>
        <taxon>Tracheophyta</taxon>
        <taxon>Spermatophyta</taxon>
        <taxon>Magnoliopsida</taxon>
        <taxon>eudicotyledons</taxon>
        <taxon>Gunneridae</taxon>
        <taxon>Pentapetalae</taxon>
        <taxon>rosids</taxon>
        <taxon>malvids</taxon>
        <taxon>Malvales</taxon>
        <taxon>Malvaceae</taxon>
        <taxon>Malvoideae</taxon>
        <taxon>Gossypium</taxon>
    </lineage>
</organism>
<evidence type="ECO:0000256" key="1">
    <source>
        <dbReference type="SAM" id="Phobius"/>
    </source>
</evidence>
<keyword evidence="1" id="KW-0812">Transmembrane</keyword>
<reference evidence="2 3" key="1">
    <citation type="submission" date="2019-07" db="EMBL/GenBank/DDBJ databases">
        <title>WGS assembly of Gossypium tomentosum.</title>
        <authorList>
            <person name="Chen Z.J."/>
            <person name="Sreedasyam A."/>
            <person name="Ando A."/>
            <person name="Song Q."/>
            <person name="De L."/>
            <person name="Hulse-Kemp A."/>
            <person name="Ding M."/>
            <person name="Ye W."/>
            <person name="Kirkbride R."/>
            <person name="Jenkins J."/>
            <person name="Plott C."/>
            <person name="Lovell J."/>
            <person name="Lin Y.-M."/>
            <person name="Vaughn R."/>
            <person name="Liu B."/>
            <person name="Li W."/>
            <person name="Simpson S."/>
            <person name="Scheffler B."/>
            <person name="Saski C."/>
            <person name="Grover C."/>
            <person name="Hu G."/>
            <person name="Conover J."/>
            <person name="Carlson J."/>
            <person name="Shu S."/>
            <person name="Boston L."/>
            <person name="Williams M."/>
            <person name="Peterson D."/>
            <person name="Mcgee K."/>
            <person name="Jones D."/>
            <person name="Wendel J."/>
            <person name="Stelly D."/>
            <person name="Grimwood J."/>
            <person name="Schmutz J."/>
        </authorList>
    </citation>
    <scope>NUCLEOTIDE SEQUENCE [LARGE SCALE GENOMIC DNA]</scope>
    <source>
        <strain evidence="2">7179.01</strain>
    </source>
</reference>
<gene>
    <name evidence="2" type="ORF">ES332_A05G380100v1</name>
</gene>
<accession>A0A5D2QQ36</accession>
<sequence length="52" mass="5982">MNIVILICIVYCNLVLCLFTALYTHRLRLPFVHRLKSVSCSWTPNLTGKLFG</sequence>
<name>A0A5D2QQ36_GOSTO</name>